<evidence type="ECO:0000259" key="5">
    <source>
        <dbReference type="PROSITE" id="PS50893"/>
    </source>
</evidence>
<dbReference type="CDD" id="cd03268">
    <property type="entry name" value="ABC_BcrA_bacitracin_resist"/>
    <property type="match status" value="1"/>
</dbReference>
<protein>
    <submittedName>
        <fullName evidence="6">Unannotated protein</fullName>
    </submittedName>
</protein>
<name>A0A6J6M469_9ZZZZ</name>
<evidence type="ECO:0000313" key="6">
    <source>
        <dbReference type="EMBL" id="CAB4667858.1"/>
    </source>
</evidence>
<dbReference type="GO" id="GO:0016887">
    <property type="term" value="F:ATP hydrolysis activity"/>
    <property type="evidence" value="ECO:0007669"/>
    <property type="project" value="InterPro"/>
</dbReference>
<dbReference type="InterPro" id="IPR017871">
    <property type="entry name" value="ABC_transporter-like_CS"/>
</dbReference>
<keyword evidence="2" id="KW-0813">Transport</keyword>
<dbReference type="Pfam" id="PF00005">
    <property type="entry name" value="ABC_tran"/>
    <property type="match status" value="1"/>
</dbReference>
<dbReference type="PROSITE" id="PS00211">
    <property type="entry name" value="ABC_TRANSPORTER_1"/>
    <property type="match status" value="1"/>
</dbReference>
<dbReference type="InterPro" id="IPR003593">
    <property type="entry name" value="AAA+_ATPase"/>
</dbReference>
<gene>
    <name evidence="6" type="ORF">UFOPK2169_01797</name>
</gene>
<comment type="similarity">
    <text evidence="1">Belongs to the ABC transporter superfamily.</text>
</comment>
<reference evidence="6" key="1">
    <citation type="submission" date="2020-05" db="EMBL/GenBank/DDBJ databases">
        <authorList>
            <person name="Chiriac C."/>
            <person name="Salcher M."/>
            <person name="Ghai R."/>
            <person name="Kavagutti S V."/>
        </authorList>
    </citation>
    <scope>NUCLEOTIDE SEQUENCE</scope>
</reference>
<dbReference type="EMBL" id="CAEZWE010000122">
    <property type="protein sequence ID" value="CAB4667858.1"/>
    <property type="molecule type" value="Genomic_DNA"/>
</dbReference>
<evidence type="ECO:0000256" key="3">
    <source>
        <dbReference type="ARBA" id="ARBA00022741"/>
    </source>
</evidence>
<keyword evidence="4" id="KW-0067">ATP-binding</keyword>
<dbReference type="Gene3D" id="3.40.50.300">
    <property type="entry name" value="P-loop containing nucleotide triphosphate hydrolases"/>
    <property type="match status" value="1"/>
</dbReference>
<proteinExistence type="inferred from homology"/>
<dbReference type="SUPFAM" id="SSF52540">
    <property type="entry name" value="P-loop containing nucleoside triphosphate hydrolases"/>
    <property type="match status" value="1"/>
</dbReference>
<dbReference type="AlphaFoldDB" id="A0A6J6M469"/>
<dbReference type="InterPro" id="IPR027417">
    <property type="entry name" value="P-loop_NTPase"/>
</dbReference>
<dbReference type="PROSITE" id="PS50893">
    <property type="entry name" value="ABC_TRANSPORTER_2"/>
    <property type="match status" value="1"/>
</dbReference>
<organism evidence="6">
    <name type="scientific">freshwater metagenome</name>
    <dbReference type="NCBI Taxonomy" id="449393"/>
    <lineage>
        <taxon>unclassified sequences</taxon>
        <taxon>metagenomes</taxon>
        <taxon>ecological metagenomes</taxon>
    </lineage>
</organism>
<feature type="domain" description="ABC transporter" evidence="5">
    <location>
        <begin position="2"/>
        <end position="227"/>
    </location>
</feature>
<dbReference type="PANTHER" id="PTHR43335">
    <property type="entry name" value="ABC TRANSPORTER, ATP-BINDING PROTEIN"/>
    <property type="match status" value="1"/>
</dbReference>
<evidence type="ECO:0000256" key="1">
    <source>
        <dbReference type="ARBA" id="ARBA00005417"/>
    </source>
</evidence>
<dbReference type="GO" id="GO:0005524">
    <property type="term" value="F:ATP binding"/>
    <property type="evidence" value="ECO:0007669"/>
    <property type="project" value="UniProtKB-KW"/>
</dbReference>
<dbReference type="SMART" id="SM00382">
    <property type="entry name" value="AAA"/>
    <property type="match status" value="1"/>
</dbReference>
<dbReference type="PANTHER" id="PTHR43335:SF4">
    <property type="entry name" value="ABC TRANSPORTER, ATP-BINDING PROTEIN"/>
    <property type="match status" value="1"/>
</dbReference>
<sequence length="310" mass="33371">MIVVEHLSKSYGAKKAVDDLSFTVTPGRVTGFLGPNGSGKSTTMRCMLGLDRPDSGTATFDGHAYGDFDRPLAQVGSLLDAGDAHKGRSARNHLRWIAMTHGFPTSRVDEVLQMVGMSEVAKTKVGKFSLGMRQRLGLATALLGDPKVVILDEPANGLDPEGIRWTRDVMRHLADEGKSVLVSSHQLVELSLVADDLVVIGQGKLISSGPISQFMTEHAKTWVRVVSPQLDALITLATQRGATVERTREGADFSAITAMELGDLAANNGVVLHELSPQTGSLEQAFLEATDTAVEYRGERTNNVWEAPRP</sequence>
<evidence type="ECO:0000256" key="2">
    <source>
        <dbReference type="ARBA" id="ARBA00022448"/>
    </source>
</evidence>
<keyword evidence="3" id="KW-0547">Nucleotide-binding</keyword>
<dbReference type="InterPro" id="IPR003439">
    <property type="entry name" value="ABC_transporter-like_ATP-bd"/>
</dbReference>
<evidence type="ECO:0000256" key="4">
    <source>
        <dbReference type="ARBA" id="ARBA00022840"/>
    </source>
</evidence>
<accession>A0A6J6M469</accession>